<evidence type="ECO:0000256" key="2">
    <source>
        <dbReference type="ARBA" id="ARBA00010790"/>
    </source>
</evidence>
<name>A0A100ZZS2_9MYCO</name>
<sequence>MPPLRSDVLIVGAGSAGSVLAERLSADPACTVTVVESGPGPSDPRVSAQINDGLRLPIGTASSVVRRYPTTLTVDPLRHAMLMRGEVVGGSGAVNGGYFCRGLPSDFDDWRLPGWAWPDVLPHFRAIETDLDFDNAIHGSEGPIRIQRVTEFDGCTASFVTAATEAGHPWITDLNGSTDDAPVGAGVGAVPLNIHQGARMGPGGAFLQPALDRANLTLLTNTRVHRIRITAGHAVGVECASQDGATYLEADRIVLCTGAIGSAHLLMLSGVGPPETLERVGIPVAANLPVGAVMSDHPEWVLPVNWTETHGLPPLEAVLTTDDWLEIRPYTAGFGAMVSGRRDDSGDHPHIGVTLMRPKSRGVVTVVSDDPDVPPVIEHRYDSEPDDVEKLRAGIALSRDLVGAVEVGQASWSTSQHLSGTAPMGDDDDDIAVVDPRCSVRGVEGLWVVDGSVLPVIPSRGPHATIVMVGHRAAEFIV</sequence>
<organism evidence="8 9">
    <name type="scientific">Mycobacterium lehmannii</name>
    <dbReference type="NCBI Taxonomy" id="2048550"/>
    <lineage>
        <taxon>Bacteria</taxon>
        <taxon>Bacillati</taxon>
        <taxon>Actinomycetota</taxon>
        <taxon>Actinomycetes</taxon>
        <taxon>Mycobacteriales</taxon>
        <taxon>Mycobacteriaceae</taxon>
        <taxon>Mycobacterium</taxon>
    </lineage>
</organism>
<evidence type="ECO:0000256" key="5">
    <source>
        <dbReference type="PIRSR" id="PIRSR000137-2"/>
    </source>
</evidence>
<keyword evidence="9" id="KW-1185">Reference proteome</keyword>
<feature type="binding site" evidence="5">
    <location>
        <position position="87"/>
    </location>
    <ligand>
        <name>FAD</name>
        <dbReference type="ChEBI" id="CHEBI:57692"/>
    </ligand>
</feature>
<protein>
    <submittedName>
        <fullName evidence="8">Glucose-methanol-choline oxidoreductase</fullName>
    </submittedName>
</protein>
<dbReference type="InterPro" id="IPR012132">
    <property type="entry name" value="GMC_OxRdtase"/>
</dbReference>
<dbReference type="PANTHER" id="PTHR11552">
    <property type="entry name" value="GLUCOSE-METHANOL-CHOLINE GMC OXIDOREDUCTASE"/>
    <property type="match status" value="1"/>
</dbReference>
<feature type="binding site" evidence="5">
    <location>
        <position position="451"/>
    </location>
    <ligand>
        <name>FAD</name>
        <dbReference type="ChEBI" id="CHEBI:57692"/>
    </ligand>
</feature>
<reference evidence="8 9" key="1">
    <citation type="submission" date="2016-01" db="EMBL/GenBank/DDBJ databases">
        <authorList>
            <consortium name="TB Trials Study Group"/>
            <person name="Sutton G."/>
            <person name="Brinkac L."/>
            <person name="Sanka R."/>
            <person name="Adams M."/>
            <person name="Lau E.L."/>
            <person name="Macaden R."/>
            <person name="Grewal H.M.S."/>
        </authorList>
    </citation>
    <scope>NUCLEOTIDE SEQUENCE [LARGE SCALE GENOMIC DNA]</scope>
    <source>
        <strain evidence="8 9">IS-1744</strain>
    </source>
</reference>
<dbReference type="Proteomes" id="UP000053707">
    <property type="component" value="Unassembled WGS sequence"/>
</dbReference>
<keyword evidence="4 5" id="KW-0274">FAD</keyword>
<comment type="similarity">
    <text evidence="2">Belongs to the GMC oxidoreductase family.</text>
</comment>
<dbReference type="PIRSF" id="PIRSF000137">
    <property type="entry name" value="Alcohol_oxidase"/>
    <property type="match status" value="1"/>
</dbReference>
<dbReference type="Pfam" id="PF00732">
    <property type="entry name" value="GMC_oxred_N"/>
    <property type="match status" value="1"/>
</dbReference>
<gene>
    <name evidence="8" type="ORF">AU192_08645</name>
</gene>
<evidence type="ECO:0000256" key="4">
    <source>
        <dbReference type="ARBA" id="ARBA00022827"/>
    </source>
</evidence>
<proteinExistence type="inferred from homology"/>
<evidence type="ECO:0000313" key="8">
    <source>
        <dbReference type="EMBL" id="KUI06570.1"/>
    </source>
</evidence>
<dbReference type="EMBL" id="LQIR01000069">
    <property type="protein sequence ID" value="KUI06570.1"/>
    <property type="molecule type" value="Genomic_DNA"/>
</dbReference>
<feature type="binding site" evidence="5">
    <location>
        <position position="224"/>
    </location>
    <ligand>
        <name>FAD</name>
        <dbReference type="ChEBI" id="CHEBI:57692"/>
    </ligand>
</feature>
<dbReference type="Gene3D" id="3.30.410.40">
    <property type="match status" value="1"/>
</dbReference>
<dbReference type="NCBIfam" id="TIGR03970">
    <property type="entry name" value="Rv0697"/>
    <property type="match status" value="1"/>
</dbReference>
<evidence type="ECO:0000256" key="1">
    <source>
        <dbReference type="ARBA" id="ARBA00001974"/>
    </source>
</evidence>
<dbReference type="InterPro" id="IPR036188">
    <property type="entry name" value="FAD/NAD-bd_sf"/>
</dbReference>
<dbReference type="Pfam" id="PF05199">
    <property type="entry name" value="GMC_oxred_C"/>
    <property type="match status" value="1"/>
</dbReference>
<evidence type="ECO:0000313" key="9">
    <source>
        <dbReference type="Proteomes" id="UP000053707"/>
    </source>
</evidence>
<dbReference type="SUPFAM" id="SSF51905">
    <property type="entry name" value="FAD/NAD(P)-binding domain"/>
    <property type="match status" value="1"/>
</dbReference>
<evidence type="ECO:0000259" key="6">
    <source>
        <dbReference type="Pfam" id="PF00732"/>
    </source>
</evidence>
<comment type="caution">
    <text evidence="8">The sequence shown here is derived from an EMBL/GenBank/DDBJ whole genome shotgun (WGS) entry which is preliminary data.</text>
</comment>
<feature type="domain" description="Glucose-methanol-choline oxidoreductase N-terminal" evidence="6">
    <location>
        <begin position="7"/>
        <end position="298"/>
    </location>
</feature>
<dbReference type="AlphaFoldDB" id="A0A100ZZS2"/>
<evidence type="ECO:0000259" key="7">
    <source>
        <dbReference type="Pfam" id="PF05199"/>
    </source>
</evidence>
<evidence type="ECO:0000256" key="3">
    <source>
        <dbReference type="ARBA" id="ARBA00022630"/>
    </source>
</evidence>
<dbReference type="InterPro" id="IPR023978">
    <property type="entry name" value="GMC_oxidoreductase_bact"/>
</dbReference>
<dbReference type="GO" id="GO:0016614">
    <property type="term" value="F:oxidoreductase activity, acting on CH-OH group of donors"/>
    <property type="evidence" value="ECO:0007669"/>
    <property type="project" value="InterPro"/>
</dbReference>
<dbReference type="InterPro" id="IPR007867">
    <property type="entry name" value="GMC_OxRtase_C"/>
</dbReference>
<dbReference type="Gene3D" id="3.50.50.60">
    <property type="entry name" value="FAD/NAD(P)-binding domain"/>
    <property type="match status" value="1"/>
</dbReference>
<dbReference type="PANTHER" id="PTHR11552:SF147">
    <property type="entry name" value="CHOLINE DEHYDROGENASE, MITOCHONDRIAL"/>
    <property type="match status" value="1"/>
</dbReference>
<feature type="domain" description="Glucose-methanol-choline oxidoreductase C-terminal" evidence="7">
    <location>
        <begin position="358"/>
        <end position="470"/>
    </location>
</feature>
<comment type="cofactor">
    <cofactor evidence="1 5">
        <name>FAD</name>
        <dbReference type="ChEBI" id="CHEBI:57692"/>
    </cofactor>
</comment>
<accession>A0A100ZZS2</accession>
<dbReference type="SUPFAM" id="SSF54373">
    <property type="entry name" value="FAD-linked reductases, C-terminal domain"/>
    <property type="match status" value="1"/>
</dbReference>
<keyword evidence="3" id="KW-0285">Flavoprotein</keyword>
<dbReference type="InterPro" id="IPR000172">
    <property type="entry name" value="GMC_OxRdtase_N"/>
</dbReference>
<dbReference type="GO" id="GO:0050660">
    <property type="term" value="F:flavin adenine dinucleotide binding"/>
    <property type="evidence" value="ECO:0007669"/>
    <property type="project" value="InterPro"/>
</dbReference>